<gene>
    <name evidence="10" type="ORF">HK105_201142</name>
</gene>
<dbReference type="Gene3D" id="3.40.1050.10">
    <property type="entry name" value="Carbonic anhydrase"/>
    <property type="match status" value="1"/>
</dbReference>
<keyword evidence="6 8" id="KW-0456">Lyase</keyword>
<keyword evidence="5 8" id="KW-0862">Zinc</keyword>
<dbReference type="Pfam" id="PF00484">
    <property type="entry name" value="Pro_CA"/>
    <property type="match status" value="1"/>
</dbReference>
<comment type="function">
    <text evidence="8">Reversible hydration of carbon dioxide.</text>
</comment>
<organism evidence="10 11">
    <name type="scientific">Polyrhizophydium stewartii</name>
    <dbReference type="NCBI Taxonomy" id="2732419"/>
    <lineage>
        <taxon>Eukaryota</taxon>
        <taxon>Fungi</taxon>
        <taxon>Fungi incertae sedis</taxon>
        <taxon>Chytridiomycota</taxon>
        <taxon>Chytridiomycota incertae sedis</taxon>
        <taxon>Chytridiomycetes</taxon>
        <taxon>Rhizophydiales</taxon>
        <taxon>Rhizophydiales incertae sedis</taxon>
        <taxon>Polyrhizophydium</taxon>
    </lineage>
</organism>
<sequence length="316" mass="34172">MADVPKATLGTGTAGDVPMLASPLQDPGAPDKEMAGKDMRGRNDTLSAPGRYLANLSQQAPPNEIAGNIPSARLMGSGASTTDLAKKHMTKFLSGFRQFQKTYFASNTALFETLKKTQRPKTVIIGCCDSRVDPALLTGSDPGDLFVIRNVANLVMPYCSDAGIHGVAAALEFAVLVLGVENIIVLGHSKCGGINALLRGVPPNFEFISPWMSIAQRAKEKTLKYFGDRSEEEQQRACEHASILQSIENLITYPWLRERLEKGQLNVTGWYFDFETGDLLGYNPETLAFERLVSEDSGQSPTATRSDAASQTAPAK</sequence>
<dbReference type="SMART" id="SM00947">
    <property type="entry name" value="Pro_CA"/>
    <property type="match status" value="1"/>
</dbReference>
<feature type="compositionally biased region" description="Polar residues" evidence="9">
    <location>
        <begin position="296"/>
        <end position="316"/>
    </location>
</feature>
<evidence type="ECO:0000256" key="3">
    <source>
        <dbReference type="ARBA" id="ARBA00012925"/>
    </source>
</evidence>
<dbReference type="InterPro" id="IPR015892">
    <property type="entry name" value="Carbonic_anhydrase_CS"/>
</dbReference>
<evidence type="ECO:0000256" key="7">
    <source>
        <dbReference type="ARBA" id="ARBA00048348"/>
    </source>
</evidence>
<dbReference type="InterPro" id="IPR036874">
    <property type="entry name" value="Carbonic_anhydrase_sf"/>
</dbReference>
<dbReference type="PANTHER" id="PTHR11002">
    <property type="entry name" value="CARBONIC ANHYDRASE"/>
    <property type="match status" value="1"/>
</dbReference>
<keyword evidence="4" id="KW-0479">Metal-binding</keyword>
<evidence type="ECO:0000256" key="4">
    <source>
        <dbReference type="ARBA" id="ARBA00022723"/>
    </source>
</evidence>
<comment type="cofactor">
    <cofactor evidence="1">
        <name>Zn(2+)</name>
        <dbReference type="ChEBI" id="CHEBI:29105"/>
    </cofactor>
</comment>
<dbReference type="EMBL" id="JADGIZ020000003">
    <property type="protein sequence ID" value="KAL2919495.1"/>
    <property type="molecule type" value="Genomic_DNA"/>
</dbReference>
<dbReference type="SUPFAM" id="SSF53056">
    <property type="entry name" value="beta-carbonic anhydrase, cab"/>
    <property type="match status" value="1"/>
</dbReference>
<proteinExistence type="inferred from homology"/>
<dbReference type="CDD" id="cd00884">
    <property type="entry name" value="beta_CA_cladeB"/>
    <property type="match status" value="1"/>
</dbReference>
<protein>
    <recommendedName>
        <fullName evidence="3 8">Carbonic anhydrase</fullName>
        <ecNumber evidence="3 8">4.2.1.1</ecNumber>
    </recommendedName>
    <alternativeName>
        <fullName evidence="8">Carbonate dehydratase</fullName>
    </alternativeName>
</protein>
<evidence type="ECO:0000256" key="5">
    <source>
        <dbReference type="ARBA" id="ARBA00022833"/>
    </source>
</evidence>
<feature type="region of interest" description="Disordered" evidence="9">
    <location>
        <begin position="295"/>
        <end position="316"/>
    </location>
</feature>
<dbReference type="EC" id="4.2.1.1" evidence="3 8"/>
<comment type="caution">
    <text evidence="10">The sequence shown here is derived from an EMBL/GenBank/DDBJ whole genome shotgun (WGS) entry which is preliminary data.</text>
</comment>
<accession>A0ABR4NIZ6</accession>
<name>A0ABR4NIZ6_9FUNG</name>
<keyword evidence="11" id="KW-1185">Reference proteome</keyword>
<evidence type="ECO:0000256" key="9">
    <source>
        <dbReference type="SAM" id="MobiDB-lite"/>
    </source>
</evidence>
<dbReference type="PROSITE" id="PS00705">
    <property type="entry name" value="PROK_CO2_ANHYDRASE_2"/>
    <property type="match status" value="1"/>
</dbReference>
<feature type="compositionally biased region" description="Basic and acidic residues" evidence="9">
    <location>
        <begin position="29"/>
        <end position="40"/>
    </location>
</feature>
<evidence type="ECO:0000256" key="2">
    <source>
        <dbReference type="ARBA" id="ARBA00006217"/>
    </source>
</evidence>
<dbReference type="InterPro" id="IPR001765">
    <property type="entry name" value="Carbonic_anhydrase"/>
</dbReference>
<dbReference type="InterPro" id="IPR045066">
    <property type="entry name" value="Beta_CA_cladeB"/>
</dbReference>
<feature type="region of interest" description="Disordered" evidence="9">
    <location>
        <begin position="1"/>
        <end position="40"/>
    </location>
</feature>
<evidence type="ECO:0000313" key="10">
    <source>
        <dbReference type="EMBL" id="KAL2919495.1"/>
    </source>
</evidence>
<dbReference type="Proteomes" id="UP001527925">
    <property type="component" value="Unassembled WGS sequence"/>
</dbReference>
<reference evidence="10 11" key="1">
    <citation type="submission" date="2023-09" db="EMBL/GenBank/DDBJ databases">
        <title>Pangenome analysis of Batrachochytrium dendrobatidis and related Chytrids.</title>
        <authorList>
            <person name="Yacoub M.N."/>
            <person name="Stajich J.E."/>
            <person name="James T.Y."/>
        </authorList>
    </citation>
    <scope>NUCLEOTIDE SEQUENCE [LARGE SCALE GENOMIC DNA]</scope>
    <source>
        <strain evidence="10 11">JEL0888</strain>
    </source>
</reference>
<evidence type="ECO:0000256" key="8">
    <source>
        <dbReference type="RuleBase" id="RU003956"/>
    </source>
</evidence>
<evidence type="ECO:0000256" key="6">
    <source>
        <dbReference type="ARBA" id="ARBA00023239"/>
    </source>
</evidence>
<evidence type="ECO:0000256" key="1">
    <source>
        <dbReference type="ARBA" id="ARBA00001947"/>
    </source>
</evidence>
<dbReference type="PANTHER" id="PTHR11002:SF76">
    <property type="entry name" value="CARBONIC ANHYDRASE"/>
    <property type="match status" value="1"/>
</dbReference>
<evidence type="ECO:0000313" key="11">
    <source>
        <dbReference type="Proteomes" id="UP001527925"/>
    </source>
</evidence>
<comment type="similarity">
    <text evidence="2 8">Belongs to the beta-class carbonic anhydrase family.</text>
</comment>
<comment type="catalytic activity">
    <reaction evidence="7 8">
        <text>hydrogencarbonate + H(+) = CO2 + H2O</text>
        <dbReference type="Rhea" id="RHEA:10748"/>
        <dbReference type="ChEBI" id="CHEBI:15377"/>
        <dbReference type="ChEBI" id="CHEBI:15378"/>
        <dbReference type="ChEBI" id="CHEBI:16526"/>
        <dbReference type="ChEBI" id="CHEBI:17544"/>
        <dbReference type="EC" id="4.2.1.1"/>
    </reaction>
</comment>